<reference evidence="2 3" key="1">
    <citation type="submission" date="2024-09" db="EMBL/GenBank/DDBJ databases">
        <title>Novel species of the genus Pelomonas and Roseateles isolated from streams.</title>
        <authorList>
            <person name="Lu H."/>
        </authorList>
    </citation>
    <scope>NUCLEOTIDE SEQUENCE [LARGE SCALE GENOMIC DNA]</scope>
    <source>
        <strain evidence="2 3">BYS96W</strain>
    </source>
</reference>
<evidence type="ECO:0000313" key="2">
    <source>
        <dbReference type="EMBL" id="MFG6455424.1"/>
    </source>
</evidence>
<feature type="domain" description="Haemin-degrading HemS/ChuX" evidence="1">
    <location>
        <begin position="251"/>
        <end position="380"/>
    </location>
</feature>
<dbReference type="Gene3D" id="3.40.1570.10">
    <property type="entry name" value="HemS/ChuS/ChuX like domains"/>
    <property type="match status" value="2"/>
</dbReference>
<dbReference type="RefSeq" id="WP_394486081.1">
    <property type="nucleotide sequence ID" value="NZ_JBIGIA010000001.1"/>
</dbReference>
<evidence type="ECO:0000313" key="3">
    <source>
        <dbReference type="Proteomes" id="UP001606305"/>
    </source>
</evidence>
<accession>A0ABW7G0N9</accession>
<feature type="domain" description="Haemin-degrading HemS/ChuX" evidence="1">
    <location>
        <begin position="85"/>
        <end position="196"/>
    </location>
</feature>
<sequence>MRKTVDALADAAGPELAKRDEGLLPLARLAAGTNAARMDLRQAYLDARAIDGTAQHRDIASALGATEGMLIDAHVDAPIEAGGRGLQAQRLRGDFPRLLSALSRAGELMALTRNAYCVHERTGVYEHLSAYGEPGRETGMALGDEIDLRLYYSHWAHGYAVREGEQQSLQFFDAHGVAVHKVYTRPATHMAAWQALRLGWIDAKASAPQWRPLHEPTLQVDADVDADAFRAGWSSLRDTHELFGLLRRHGLRRLRAMELAAPGFAQPVDHHAARVLLQGAAASGLPLMVFVGNPGVTQIHAGPVRRVAVTGPWLSVQDPRFSLQLREDAIAQAWAVRTPTVDGLVSSLELYAHDGELMAQFFGQRKPGQPERCAWRELLNAQVDDGGWRHEAAGCAA</sequence>
<dbReference type="Pfam" id="PF05171">
    <property type="entry name" value="HemS"/>
    <property type="match status" value="2"/>
</dbReference>
<keyword evidence="3" id="KW-1185">Reference proteome</keyword>
<dbReference type="EMBL" id="JBIGIA010000001">
    <property type="protein sequence ID" value="MFG6455424.1"/>
    <property type="molecule type" value="Genomic_DNA"/>
</dbReference>
<proteinExistence type="predicted"/>
<organism evidence="2 3">
    <name type="scientific">Pelomonas nitida</name>
    <dbReference type="NCBI Taxonomy" id="3299027"/>
    <lineage>
        <taxon>Bacteria</taxon>
        <taxon>Pseudomonadati</taxon>
        <taxon>Pseudomonadota</taxon>
        <taxon>Betaproteobacteria</taxon>
        <taxon>Burkholderiales</taxon>
        <taxon>Sphaerotilaceae</taxon>
        <taxon>Roseateles</taxon>
    </lineage>
</organism>
<dbReference type="CDD" id="cd16830">
    <property type="entry name" value="HemS-like_N"/>
    <property type="match status" value="1"/>
</dbReference>
<dbReference type="InterPro" id="IPR053733">
    <property type="entry name" value="Heme_Transport_Util_sf"/>
</dbReference>
<dbReference type="CDD" id="cd16831">
    <property type="entry name" value="HemS-like_C"/>
    <property type="match status" value="1"/>
</dbReference>
<protein>
    <submittedName>
        <fullName evidence="2">Hemin-degrading factor</fullName>
    </submittedName>
</protein>
<evidence type="ECO:0000259" key="1">
    <source>
        <dbReference type="Pfam" id="PF05171"/>
    </source>
</evidence>
<name>A0ABW7G0N9_9BURK</name>
<gene>
    <name evidence="2" type="ORF">ACG00X_01130</name>
</gene>
<comment type="caution">
    <text evidence="2">The sequence shown here is derived from an EMBL/GenBank/DDBJ whole genome shotgun (WGS) entry which is preliminary data.</text>
</comment>
<dbReference type="Proteomes" id="UP001606305">
    <property type="component" value="Unassembled WGS sequence"/>
</dbReference>
<dbReference type="InterPro" id="IPR007845">
    <property type="entry name" value="HemS/ChuX_dom"/>
</dbReference>
<dbReference type="SUPFAM" id="SSF144064">
    <property type="entry name" value="Heme iron utilization protein-like"/>
    <property type="match status" value="1"/>
</dbReference>